<evidence type="ECO:0000256" key="1">
    <source>
        <dbReference type="SAM" id="SignalP"/>
    </source>
</evidence>
<gene>
    <name evidence="2" type="ORF">EG349_12835</name>
    <name evidence="3" type="ORF">EG353_11295</name>
</gene>
<name>A0AAD0YFK0_9FLAO</name>
<reference evidence="4 5" key="1">
    <citation type="submission" date="2018-11" db="EMBL/GenBank/DDBJ databases">
        <title>Proposal to divide the Flavobacteriaceae and reorganize its genera based on Amino Acid Identity values calculated from whole genome sequences.</title>
        <authorList>
            <person name="Nicholson A.C."/>
            <person name="Gulvik C.A."/>
            <person name="Whitney A.M."/>
            <person name="Humrighouse B.W."/>
            <person name="Bell M."/>
            <person name="Holmes B."/>
            <person name="Steigerwalt A.G."/>
            <person name="Villarma A."/>
            <person name="Sheth M."/>
            <person name="Batra D."/>
            <person name="Pryor J."/>
            <person name="Bernardet J.-F."/>
            <person name="Hugo C."/>
            <person name="Kampfer P."/>
            <person name="Newman J."/>
            <person name="McQuiston J.R."/>
        </authorList>
    </citation>
    <scope>NUCLEOTIDE SEQUENCE [LARGE SCALE GENOMIC DNA]</scope>
    <source>
        <strain evidence="2 4">G0207</strain>
        <strain evidence="3 5">H5143</strain>
    </source>
</reference>
<feature type="chain" id="PRO_5042204600" description="DUF2946 domain-containing protein" evidence="1">
    <location>
        <begin position="24"/>
        <end position="108"/>
    </location>
</feature>
<dbReference type="InterPro" id="IPR046601">
    <property type="entry name" value="DUF6660"/>
</dbReference>
<keyword evidence="1" id="KW-0732">Signal</keyword>
<dbReference type="AlphaFoldDB" id="A0AAD0YFK0"/>
<evidence type="ECO:0000313" key="5">
    <source>
        <dbReference type="Proteomes" id="UP000281741"/>
    </source>
</evidence>
<proteinExistence type="predicted"/>
<organism evidence="2 4">
    <name type="scientific">Chryseobacterium shandongense</name>
    <dbReference type="NCBI Taxonomy" id="1493872"/>
    <lineage>
        <taxon>Bacteria</taxon>
        <taxon>Pseudomonadati</taxon>
        <taxon>Bacteroidota</taxon>
        <taxon>Flavobacteriia</taxon>
        <taxon>Flavobacteriales</taxon>
        <taxon>Weeksellaceae</taxon>
        <taxon>Chryseobacterium group</taxon>
        <taxon>Chryseobacterium</taxon>
    </lineage>
</organism>
<sequence>MKIFVILFSIYFLALSVMPCTDACDINISNSSKSEFTKISNDQTNYKDVCSPFCSCACCHTVVNFTFQSFKISETKPSFGKQQKFPLWAFNFISSYHGHIWQPPKINA</sequence>
<dbReference type="Pfam" id="PF20365">
    <property type="entry name" value="DUF6660"/>
    <property type="match status" value="1"/>
</dbReference>
<evidence type="ECO:0000313" key="3">
    <source>
        <dbReference type="EMBL" id="AZA96112.1"/>
    </source>
</evidence>
<dbReference type="RefSeq" id="WP_317041508.1">
    <property type="nucleotide sequence ID" value="NZ_CP033912.1"/>
</dbReference>
<dbReference type="EMBL" id="CP033915">
    <property type="protein sequence ID" value="AZA87613.1"/>
    <property type="molecule type" value="Genomic_DNA"/>
</dbReference>
<dbReference type="EMBL" id="CP033912">
    <property type="protein sequence ID" value="AZA96112.1"/>
    <property type="molecule type" value="Genomic_DNA"/>
</dbReference>
<evidence type="ECO:0008006" key="6">
    <source>
        <dbReference type="Google" id="ProtNLM"/>
    </source>
</evidence>
<accession>A0AAD0YFK0</accession>
<evidence type="ECO:0000313" key="4">
    <source>
        <dbReference type="Proteomes" id="UP000274073"/>
    </source>
</evidence>
<feature type="signal peptide" evidence="1">
    <location>
        <begin position="1"/>
        <end position="23"/>
    </location>
</feature>
<dbReference type="Proteomes" id="UP000274073">
    <property type="component" value="Chromosome"/>
</dbReference>
<dbReference type="Proteomes" id="UP000281741">
    <property type="component" value="Chromosome"/>
</dbReference>
<protein>
    <recommendedName>
        <fullName evidence="6">DUF2946 domain-containing protein</fullName>
    </recommendedName>
</protein>
<keyword evidence="5" id="KW-1185">Reference proteome</keyword>
<evidence type="ECO:0000313" key="2">
    <source>
        <dbReference type="EMBL" id="AZA87613.1"/>
    </source>
</evidence>